<dbReference type="PROSITE" id="PS52015">
    <property type="entry name" value="TONB_CTD"/>
    <property type="match status" value="1"/>
</dbReference>
<keyword evidence="6" id="KW-0732">Signal</keyword>
<evidence type="ECO:0000256" key="3">
    <source>
        <dbReference type="ARBA" id="ARBA00022448"/>
    </source>
</evidence>
<evidence type="ECO:0000256" key="12">
    <source>
        <dbReference type="PROSITE-ProRule" id="PRU01360"/>
    </source>
</evidence>
<dbReference type="Gene3D" id="2.170.130.10">
    <property type="entry name" value="TonB-dependent receptor, plug domain"/>
    <property type="match status" value="1"/>
</dbReference>
<feature type="region of interest" description="Disordered" evidence="14">
    <location>
        <begin position="12"/>
        <end position="35"/>
    </location>
</feature>
<dbReference type="EMBL" id="JEMA01000751">
    <property type="protein sequence ID" value="KYF66359.1"/>
    <property type="molecule type" value="Genomic_DNA"/>
</dbReference>
<keyword evidence="9 12" id="KW-0472">Membrane</keyword>
<dbReference type="SUPFAM" id="SSF56935">
    <property type="entry name" value="Porins"/>
    <property type="match status" value="1"/>
</dbReference>
<gene>
    <name evidence="16" type="ORF">BE15_32240</name>
</gene>
<dbReference type="SUPFAM" id="SSF74653">
    <property type="entry name" value="TolA/TonB C-terminal domain"/>
    <property type="match status" value="1"/>
</dbReference>
<keyword evidence="11 12" id="KW-0998">Cell outer membrane</keyword>
<dbReference type="PANTHER" id="PTHR30069">
    <property type="entry name" value="TONB-DEPENDENT OUTER MEMBRANE RECEPTOR"/>
    <property type="match status" value="1"/>
</dbReference>
<dbReference type="Pfam" id="PF03544">
    <property type="entry name" value="TonB_C"/>
    <property type="match status" value="1"/>
</dbReference>
<dbReference type="NCBIfam" id="TIGR01352">
    <property type="entry name" value="tonB_Cterm"/>
    <property type="match status" value="1"/>
</dbReference>
<dbReference type="Gene3D" id="2.40.170.20">
    <property type="entry name" value="TonB-dependent receptor, beta-barrel domain"/>
    <property type="match status" value="1"/>
</dbReference>
<sequence>MALLLPGVSATAHAQDGSAAPGGERAPSGAGEARVEPPKLVEGMEAEYPPEARAARQEGRVVLKLLIDASGRVTEADVATPAGHGFDEAARAAALRFRFTPARRGGTPVASRILYGYDFRLPEGPSAPASTARDREQDGGSAARESAPAAEPAQVAEPARVSAPAPQPAQAPGPAAGAAPIAVTVRGAEAERLRQSAQAITVIETEEAQRRTADMGEVLARTQGVGVRKSAGLGSWARFSLNGLTDDQIRFFLDGVPLELAGYPFGISNVPVNLIERVEIYRGVVPVRLGADALGGAVNLVTDRDVRGTHGAASYEIGSFDTHRLALAARHLHEPSGFFARMDGFFDHAKNDYPVDVEVPDAKYVERPARVYRFHDAYRAAGGGVELGFVNRPWARRLLLRAFLTTYDKEHQHKLAVMKVPYGEVTNGETTTGVSLRYEQPLGRGVALDAIAGYAYGRATFLDVSECTYDWYGRCEPGKPGEDDTRPRDQVFWEHSGYGRLNLRFRPHPEHALQISVSPMFVTRTGDERRQANPEGRDPLTADRDLVNWVHGVEHQLNLFDDRLENLLFAKQYVQLVRSEESLQGLADRFIRRDRDTHRLGVGDGLRYRFTGWLYAKASYEWARRLPRPDEVFGDGALIRGNLELSPETSHNGNVGVTVDARDTAAGAWRIEANGYLREAEDLIVLFGNGQISRYDNVFSARAMGVEASAGWTSPDEHVALNGNVTYEDFRNTSREGTFAPQVGQRMPNRPWLFANGSARVQLREVAAPRDELALTWNTRYVHKFFLGWESNGRREDKERVRAQLLHSLALTYIARLAPRTLSFTVEAHNLTDELAFDFYGVQRPGRALFSKVMLEM</sequence>
<evidence type="ECO:0000256" key="11">
    <source>
        <dbReference type="ARBA" id="ARBA00023237"/>
    </source>
</evidence>
<dbReference type="Pfam" id="PF00593">
    <property type="entry name" value="TonB_dep_Rec_b-barrel"/>
    <property type="match status" value="1"/>
</dbReference>
<comment type="similarity">
    <text evidence="12 13">Belongs to the TonB-dependent receptor family.</text>
</comment>
<dbReference type="CDD" id="cd01347">
    <property type="entry name" value="ligand_gated_channel"/>
    <property type="match status" value="1"/>
</dbReference>
<evidence type="ECO:0000256" key="2">
    <source>
        <dbReference type="ARBA" id="ARBA00004571"/>
    </source>
</evidence>
<dbReference type="InterPro" id="IPR037066">
    <property type="entry name" value="Plug_dom_sf"/>
</dbReference>
<dbReference type="GO" id="GO:0044718">
    <property type="term" value="P:siderophore transmembrane transport"/>
    <property type="evidence" value="ECO:0007669"/>
    <property type="project" value="TreeGrafter"/>
</dbReference>
<dbReference type="PANTHER" id="PTHR30069:SF29">
    <property type="entry name" value="HEMOGLOBIN AND HEMOGLOBIN-HAPTOGLOBIN-BINDING PROTEIN 1-RELATED"/>
    <property type="match status" value="1"/>
</dbReference>
<dbReference type="Gene3D" id="3.30.1150.10">
    <property type="match status" value="1"/>
</dbReference>
<organism evidence="16 17">
    <name type="scientific">Sorangium cellulosum</name>
    <name type="common">Polyangium cellulosum</name>
    <dbReference type="NCBI Taxonomy" id="56"/>
    <lineage>
        <taxon>Bacteria</taxon>
        <taxon>Pseudomonadati</taxon>
        <taxon>Myxococcota</taxon>
        <taxon>Polyangia</taxon>
        <taxon>Polyangiales</taxon>
        <taxon>Polyangiaceae</taxon>
        <taxon>Sorangium</taxon>
    </lineage>
</organism>
<feature type="domain" description="TonB C-terminal" evidence="15">
    <location>
        <begin position="33"/>
        <end position="128"/>
    </location>
</feature>
<dbReference type="InterPro" id="IPR006260">
    <property type="entry name" value="TonB/TolA_C"/>
</dbReference>
<dbReference type="Proteomes" id="UP000075260">
    <property type="component" value="Unassembled WGS sequence"/>
</dbReference>
<evidence type="ECO:0000256" key="1">
    <source>
        <dbReference type="ARBA" id="ARBA00004167"/>
    </source>
</evidence>
<dbReference type="PROSITE" id="PS52016">
    <property type="entry name" value="TONB_DEPENDENT_REC_3"/>
    <property type="match status" value="1"/>
</dbReference>
<evidence type="ECO:0000313" key="16">
    <source>
        <dbReference type="EMBL" id="KYF66359.1"/>
    </source>
</evidence>
<evidence type="ECO:0000256" key="10">
    <source>
        <dbReference type="ARBA" id="ARBA00023170"/>
    </source>
</evidence>
<reference evidence="16 17" key="1">
    <citation type="submission" date="2014-02" db="EMBL/GenBank/DDBJ databases">
        <title>The small core and large imbalanced accessory genome model reveals a collaborative survival strategy of Sorangium cellulosum strains in nature.</title>
        <authorList>
            <person name="Han K."/>
            <person name="Peng R."/>
            <person name="Blom J."/>
            <person name="Li Y.-Z."/>
        </authorList>
    </citation>
    <scope>NUCLEOTIDE SEQUENCE [LARGE SCALE GENOMIC DNA]</scope>
    <source>
        <strain evidence="16 17">So0008-312</strain>
    </source>
</reference>
<name>A0A150QEF3_SORCE</name>
<evidence type="ECO:0000256" key="13">
    <source>
        <dbReference type="RuleBase" id="RU003357"/>
    </source>
</evidence>
<keyword evidence="3 12" id="KW-0813">Transport</keyword>
<dbReference type="Pfam" id="PF07715">
    <property type="entry name" value="Plug"/>
    <property type="match status" value="1"/>
</dbReference>
<dbReference type="InterPro" id="IPR037682">
    <property type="entry name" value="TonB_C"/>
</dbReference>
<dbReference type="GO" id="GO:0015344">
    <property type="term" value="F:siderophore uptake transmembrane transporter activity"/>
    <property type="evidence" value="ECO:0007669"/>
    <property type="project" value="TreeGrafter"/>
</dbReference>
<evidence type="ECO:0000256" key="4">
    <source>
        <dbReference type="ARBA" id="ARBA00022452"/>
    </source>
</evidence>
<evidence type="ECO:0000256" key="5">
    <source>
        <dbReference type="ARBA" id="ARBA00022692"/>
    </source>
</evidence>
<evidence type="ECO:0000256" key="6">
    <source>
        <dbReference type="ARBA" id="ARBA00022729"/>
    </source>
</evidence>
<keyword evidence="8 13" id="KW-0798">TonB box</keyword>
<dbReference type="InterPro" id="IPR039426">
    <property type="entry name" value="TonB-dep_rcpt-like"/>
</dbReference>
<feature type="compositionally biased region" description="Low complexity" evidence="14">
    <location>
        <begin position="139"/>
        <end position="159"/>
    </location>
</feature>
<dbReference type="InterPro" id="IPR000531">
    <property type="entry name" value="Beta-barrel_TonB"/>
</dbReference>
<evidence type="ECO:0000256" key="7">
    <source>
        <dbReference type="ARBA" id="ARBA00022989"/>
    </source>
</evidence>
<dbReference type="NCBIfam" id="NF038079">
    <property type="entry name" value="TonB_sider_MxcH"/>
    <property type="match status" value="1"/>
</dbReference>
<proteinExistence type="inferred from homology"/>
<evidence type="ECO:0000256" key="14">
    <source>
        <dbReference type="SAM" id="MobiDB-lite"/>
    </source>
</evidence>
<keyword evidence="10" id="KW-0675">Receptor</keyword>
<dbReference type="GO" id="GO:0009279">
    <property type="term" value="C:cell outer membrane"/>
    <property type="evidence" value="ECO:0007669"/>
    <property type="project" value="UniProtKB-SubCell"/>
</dbReference>
<evidence type="ECO:0000313" key="17">
    <source>
        <dbReference type="Proteomes" id="UP000075260"/>
    </source>
</evidence>
<dbReference type="InterPro" id="IPR012910">
    <property type="entry name" value="Plug_dom"/>
</dbReference>
<comment type="caution">
    <text evidence="16">The sequence shown here is derived from an EMBL/GenBank/DDBJ whole genome shotgun (WGS) entry which is preliminary data.</text>
</comment>
<keyword evidence="7" id="KW-1133">Transmembrane helix</keyword>
<protein>
    <submittedName>
        <fullName evidence="16">Ligand-gated channel protein</fullName>
    </submittedName>
</protein>
<evidence type="ECO:0000256" key="8">
    <source>
        <dbReference type="ARBA" id="ARBA00023077"/>
    </source>
</evidence>
<comment type="subcellular location">
    <subcellularLocation>
        <location evidence="2 12">Cell outer membrane</location>
        <topology evidence="2 12">Multi-pass membrane protein</topology>
    </subcellularLocation>
    <subcellularLocation>
        <location evidence="1">Membrane</location>
        <topology evidence="1">Single-pass membrane protein</topology>
    </subcellularLocation>
</comment>
<dbReference type="InterPro" id="IPR036942">
    <property type="entry name" value="Beta-barrel_TonB_sf"/>
</dbReference>
<accession>A0A150QEF3</accession>
<keyword evidence="5 12" id="KW-0812">Transmembrane</keyword>
<evidence type="ECO:0000259" key="15">
    <source>
        <dbReference type="PROSITE" id="PS52015"/>
    </source>
</evidence>
<keyword evidence="4 12" id="KW-1134">Transmembrane beta strand</keyword>
<feature type="region of interest" description="Disordered" evidence="14">
    <location>
        <begin position="124"/>
        <end position="176"/>
    </location>
</feature>
<dbReference type="AlphaFoldDB" id="A0A150QEF3"/>
<evidence type="ECO:0000256" key="9">
    <source>
        <dbReference type="ARBA" id="ARBA00023136"/>
    </source>
</evidence>